<dbReference type="FunFam" id="2.40.110.10:FF:000002">
    <property type="entry name" value="Acyl-CoA dehydrogenase fadE12"/>
    <property type="match status" value="1"/>
</dbReference>
<comment type="cofactor">
    <cofactor evidence="1 10">
        <name>FAD</name>
        <dbReference type="ChEBI" id="CHEBI:57692"/>
    </cofactor>
</comment>
<dbReference type="Proteomes" id="UP000237889">
    <property type="component" value="Chromosome"/>
</dbReference>
<dbReference type="InterPro" id="IPR036250">
    <property type="entry name" value="AcylCo_DH-like_C"/>
</dbReference>
<evidence type="ECO:0000256" key="8">
    <source>
        <dbReference type="ARBA" id="ARBA00040394"/>
    </source>
</evidence>
<comment type="function">
    <text evidence="7">Catalyzes the dehydrogenation at the alpha-beta position of ACP-bound acyl chains. This results in the introduction of a double bond in the lipidic chain, which is further transferred to the epsilon-amino group of lysine residue in the mycobactin core by MbtK.</text>
</comment>
<evidence type="ECO:0000259" key="11">
    <source>
        <dbReference type="Pfam" id="PF00441"/>
    </source>
</evidence>
<dbReference type="Pfam" id="PF00441">
    <property type="entry name" value="Acyl-CoA_dh_1"/>
    <property type="match status" value="1"/>
</dbReference>
<proteinExistence type="inferred from homology"/>
<organism evidence="14 15">
    <name type="scientific">Phreatobacter cathodiphilus</name>
    <dbReference type="NCBI Taxonomy" id="1868589"/>
    <lineage>
        <taxon>Bacteria</taxon>
        <taxon>Pseudomonadati</taxon>
        <taxon>Pseudomonadota</taxon>
        <taxon>Alphaproteobacteria</taxon>
        <taxon>Hyphomicrobiales</taxon>
        <taxon>Phreatobacteraceae</taxon>
        <taxon>Phreatobacter</taxon>
    </lineage>
</organism>
<evidence type="ECO:0000256" key="4">
    <source>
        <dbReference type="ARBA" id="ARBA00022630"/>
    </source>
</evidence>
<keyword evidence="4 10" id="KW-0285">Flavoprotein</keyword>
<dbReference type="GO" id="GO:0050660">
    <property type="term" value="F:flavin adenine dinucleotide binding"/>
    <property type="evidence" value="ECO:0007669"/>
    <property type="project" value="InterPro"/>
</dbReference>
<reference evidence="14 15" key="1">
    <citation type="submission" date="2018-03" db="EMBL/GenBank/DDBJ databases">
        <title>Genome sequencing of Phreatobacter sp.</title>
        <authorList>
            <person name="Kim S.-J."/>
            <person name="Heo J."/>
            <person name="Kwon S.-W."/>
        </authorList>
    </citation>
    <scope>NUCLEOTIDE SEQUENCE [LARGE SCALE GENOMIC DNA]</scope>
    <source>
        <strain evidence="14 15">S-12</strain>
    </source>
</reference>
<dbReference type="InterPro" id="IPR013786">
    <property type="entry name" value="AcylCoA_DH/ox_N"/>
</dbReference>
<feature type="domain" description="Acyl-CoA dehydrogenase/oxidase C-terminal" evidence="11">
    <location>
        <begin position="231"/>
        <end position="379"/>
    </location>
</feature>
<dbReference type="RefSeq" id="WP_106751119.1">
    <property type="nucleotide sequence ID" value="NZ_CP027668.1"/>
</dbReference>
<dbReference type="InterPro" id="IPR009075">
    <property type="entry name" value="AcylCo_DH/oxidase_C"/>
</dbReference>
<evidence type="ECO:0000256" key="2">
    <source>
        <dbReference type="ARBA" id="ARBA00005102"/>
    </source>
</evidence>
<dbReference type="PROSITE" id="PS00072">
    <property type="entry name" value="ACYL_COA_DH_1"/>
    <property type="match status" value="1"/>
</dbReference>
<dbReference type="GO" id="GO:0033539">
    <property type="term" value="P:fatty acid beta-oxidation using acyl-CoA dehydrogenase"/>
    <property type="evidence" value="ECO:0007669"/>
    <property type="project" value="TreeGrafter"/>
</dbReference>
<evidence type="ECO:0000256" key="10">
    <source>
        <dbReference type="RuleBase" id="RU362125"/>
    </source>
</evidence>
<dbReference type="AlphaFoldDB" id="A0A2S0NHV9"/>
<feature type="domain" description="Acyl-CoA dehydrogenase/oxidase N-terminal" evidence="13">
    <location>
        <begin position="10"/>
        <end position="120"/>
    </location>
</feature>
<name>A0A2S0NHV9_9HYPH</name>
<sequence length="379" mass="42290">MTATAAYYKEEHHLFREACRRFIADEIAPHHARWEKEGVVDREAWRKAGAAGMLLTNIPEAYGGGGADFLTSAIMIEEMMGHVFTGPGFRLHSDIVAPYILNNASEDLKRHWLPKMASGEAIGALAMTEPGAGSDVQAIRTTAIRDGNHYVVNGQKTFITNGQLADFILVAAKTDPKEGAKGVSLILVEADREGFKRGRNLEKIGLKAQDTSELFFDNVRVPLTNIIGEEGRGFAYMMNELPRERLLVAISAVAVMESALRWTIDYTRERKAFGKSIAEFQNTRFKLAEVKTEVTVARVFLDDCIAKFLRGEFDVATAAMAKWWLTELQGRIVDTCLQLHGGYGFMWEYPIARAYADSRIQRIYAGTTEIMKEIVARSL</sequence>
<keyword evidence="6 10" id="KW-0560">Oxidoreductase</keyword>
<dbReference type="Gene3D" id="1.20.140.10">
    <property type="entry name" value="Butyryl-CoA Dehydrogenase, subunit A, domain 3"/>
    <property type="match status" value="1"/>
</dbReference>
<dbReference type="PANTHER" id="PTHR48083:SF20">
    <property type="entry name" value="LONG-CHAIN SPECIFIC ACYL-COA DEHYDROGENASE, MITOCHONDRIAL"/>
    <property type="match status" value="1"/>
</dbReference>
<dbReference type="PIRSF" id="PIRSF016578">
    <property type="entry name" value="HsaA"/>
    <property type="match status" value="1"/>
</dbReference>
<dbReference type="SUPFAM" id="SSF56645">
    <property type="entry name" value="Acyl-CoA dehydrogenase NM domain-like"/>
    <property type="match status" value="1"/>
</dbReference>
<evidence type="ECO:0000259" key="13">
    <source>
        <dbReference type="Pfam" id="PF02771"/>
    </source>
</evidence>
<evidence type="ECO:0000256" key="1">
    <source>
        <dbReference type="ARBA" id="ARBA00001974"/>
    </source>
</evidence>
<dbReference type="Gene3D" id="2.40.110.10">
    <property type="entry name" value="Butyryl-CoA Dehydrogenase, subunit A, domain 2"/>
    <property type="match status" value="1"/>
</dbReference>
<dbReference type="Pfam" id="PF02770">
    <property type="entry name" value="Acyl-CoA_dh_M"/>
    <property type="match status" value="1"/>
</dbReference>
<dbReference type="PANTHER" id="PTHR48083">
    <property type="entry name" value="MEDIUM-CHAIN SPECIFIC ACYL-COA DEHYDROGENASE, MITOCHONDRIAL-RELATED"/>
    <property type="match status" value="1"/>
</dbReference>
<dbReference type="GO" id="GO:0005737">
    <property type="term" value="C:cytoplasm"/>
    <property type="evidence" value="ECO:0007669"/>
    <property type="project" value="TreeGrafter"/>
</dbReference>
<dbReference type="OrthoDB" id="9775090at2"/>
<comment type="pathway">
    <text evidence="2">Siderophore biosynthesis; mycobactin biosynthesis.</text>
</comment>
<accession>A0A2S0NHV9</accession>
<dbReference type="InterPro" id="IPR037069">
    <property type="entry name" value="AcylCoA_DH/ox_N_sf"/>
</dbReference>
<dbReference type="EMBL" id="CP027668">
    <property type="protein sequence ID" value="AVO47749.1"/>
    <property type="molecule type" value="Genomic_DNA"/>
</dbReference>
<evidence type="ECO:0000256" key="9">
    <source>
        <dbReference type="ARBA" id="ARBA00042660"/>
    </source>
</evidence>
<dbReference type="InterPro" id="IPR006089">
    <property type="entry name" value="Acyl-CoA_DH_CS"/>
</dbReference>
<gene>
    <name evidence="14" type="ORF">C6569_18230</name>
</gene>
<dbReference type="Pfam" id="PF02771">
    <property type="entry name" value="Acyl-CoA_dh_N"/>
    <property type="match status" value="1"/>
</dbReference>
<dbReference type="KEGG" id="phr:C6569_18230"/>
<dbReference type="InterPro" id="IPR009100">
    <property type="entry name" value="AcylCoA_DH/oxidase_NM_dom_sf"/>
</dbReference>
<dbReference type="FunFam" id="1.20.140.10:FF:000001">
    <property type="entry name" value="Acyl-CoA dehydrogenase"/>
    <property type="match status" value="1"/>
</dbReference>
<evidence type="ECO:0000259" key="12">
    <source>
        <dbReference type="Pfam" id="PF02770"/>
    </source>
</evidence>
<dbReference type="InterPro" id="IPR006091">
    <property type="entry name" value="Acyl-CoA_Oxase/DH_mid-dom"/>
</dbReference>
<dbReference type="InterPro" id="IPR046373">
    <property type="entry name" value="Acyl-CoA_Oxase/DH_mid-dom_sf"/>
</dbReference>
<dbReference type="Gene3D" id="1.10.540.10">
    <property type="entry name" value="Acyl-CoA dehydrogenase/oxidase, N-terminal domain"/>
    <property type="match status" value="1"/>
</dbReference>
<feature type="domain" description="Acyl-CoA oxidase/dehydrogenase middle" evidence="12">
    <location>
        <begin position="124"/>
        <end position="219"/>
    </location>
</feature>
<evidence type="ECO:0000256" key="3">
    <source>
        <dbReference type="ARBA" id="ARBA00009347"/>
    </source>
</evidence>
<evidence type="ECO:0000256" key="5">
    <source>
        <dbReference type="ARBA" id="ARBA00022827"/>
    </source>
</evidence>
<dbReference type="InterPro" id="IPR050741">
    <property type="entry name" value="Acyl-CoA_dehydrogenase"/>
</dbReference>
<dbReference type="SUPFAM" id="SSF47203">
    <property type="entry name" value="Acyl-CoA dehydrogenase C-terminal domain-like"/>
    <property type="match status" value="1"/>
</dbReference>
<dbReference type="GO" id="GO:0003995">
    <property type="term" value="F:acyl-CoA dehydrogenase activity"/>
    <property type="evidence" value="ECO:0007669"/>
    <property type="project" value="InterPro"/>
</dbReference>
<evidence type="ECO:0000313" key="15">
    <source>
        <dbReference type="Proteomes" id="UP000237889"/>
    </source>
</evidence>
<evidence type="ECO:0000256" key="6">
    <source>
        <dbReference type="ARBA" id="ARBA00023002"/>
    </source>
</evidence>
<protein>
    <recommendedName>
        <fullName evidence="8">Acyl-[acyl-carrier-protein] dehydrogenase MbtN</fullName>
    </recommendedName>
    <alternativeName>
        <fullName evidence="9">Mycobactin synthase protein N</fullName>
    </alternativeName>
</protein>
<dbReference type="PROSITE" id="PS00073">
    <property type="entry name" value="ACYL_COA_DH_2"/>
    <property type="match status" value="1"/>
</dbReference>
<keyword evidence="5 10" id="KW-0274">FAD</keyword>
<evidence type="ECO:0000313" key="14">
    <source>
        <dbReference type="EMBL" id="AVO47749.1"/>
    </source>
</evidence>
<evidence type="ECO:0000256" key="7">
    <source>
        <dbReference type="ARBA" id="ARBA00037085"/>
    </source>
</evidence>
<comment type="similarity">
    <text evidence="3 10">Belongs to the acyl-CoA dehydrogenase family.</text>
</comment>
<keyword evidence="15" id="KW-1185">Reference proteome</keyword>